<feature type="domain" description="DNA mismatch repair protein MutS core" evidence="2">
    <location>
        <begin position="188"/>
        <end position="253"/>
    </location>
</feature>
<feature type="domain" description="DNA mismatch repair protein MutS connector" evidence="1">
    <location>
        <begin position="6"/>
        <end position="78"/>
    </location>
</feature>
<dbReference type="InterPro" id="IPR036678">
    <property type="entry name" value="MutS_con_dom_sf"/>
</dbReference>
<keyword evidence="4" id="KW-1185">Reference proteome</keyword>
<sequence length="298" mass="32705">MATPAISEGRGMARGEIGMAAVDLKHPHLVLCQFSDNLLYTHALTKINYFNPVEIIVPHTFAENVQQSKLYQMIKEHYPNLTLTAVQRRHFNDAVGRQQIRTLCAPQYSSVHLEVTLPVHITPPVPIEYSIVYALHGQLIRTIGAAILALTGLTSSGRECLSLYPYSAADCNATCKRRRKSLRRYVGTATQLELVQPLVSSAGLSCCLLGILGPTYTVGGIRALRAAILQPSCSKEYIETRLDAVQEIIENDDGLMGTLQGEGLGFWPTNLAQCGLGVASDSSHLCDENFRDQRLNLV</sequence>
<evidence type="ECO:0000259" key="1">
    <source>
        <dbReference type="Pfam" id="PF05188"/>
    </source>
</evidence>
<dbReference type="InterPro" id="IPR036187">
    <property type="entry name" value="DNA_mismatch_repair_MutS_sf"/>
</dbReference>
<dbReference type="GO" id="GO:0006298">
    <property type="term" value="P:mismatch repair"/>
    <property type="evidence" value="ECO:0007669"/>
    <property type="project" value="InterPro"/>
</dbReference>
<evidence type="ECO:0000259" key="2">
    <source>
        <dbReference type="Pfam" id="PF05192"/>
    </source>
</evidence>
<dbReference type="OrthoDB" id="10252754at2759"/>
<dbReference type="Pfam" id="PF05188">
    <property type="entry name" value="MutS_II"/>
    <property type="match status" value="1"/>
</dbReference>
<protein>
    <submittedName>
        <fullName evidence="3">MutS protein homolog 4</fullName>
    </submittedName>
</protein>
<dbReference type="InterPro" id="IPR007696">
    <property type="entry name" value="DNA_mismatch_repair_MutS_core"/>
</dbReference>
<comment type="caution">
    <text evidence="3">The sequence shown here is derived from an EMBL/GenBank/DDBJ whole genome shotgun (WGS) entry which is preliminary data.</text>
</comment>
<dbReference type="EMBL" id="BGZK01000485">
    <property type="protein sequence ID" value="GBP46497.1"/>
    <property type="molecule type" value="Genomic_DNA"/>
</dbReference>
<dbReference type="Gene3D" id="3.30.420.110">
    <property type="entry name" value="MutS, connector domain"/>
    <property type="match status" value="1"/>
</dbReference>
<proteinExistence type="predicted"/>
<dbReference type="Pfam" id="PF05192">
    <property type="entry name" value="MutS_III"/>
    <property type="match status" value="1"/>
</dbReference>
<dbReference type="SUPFAM" id="SSF48334">
    <property type="entry name" value="DNA repair protein MutS, domain III"/>
    <property type="match status" value="1"/>
</dbReference>
<dbReference type="GO" id="GO:0030983">
    <property type="term" value="F:mismatched DNA binding"/>
    <property type="evidence" value="ECO:0007669"/>
    <property type="project" value="InterPro"/>
</dbReference>
<dbReference type="AlphaFoldDB" id="A0A4C1W8P2"/>
<dbReference type="InterPro" id="IPR007860">
    <property type="entry name" value="DNA_mmatch_repair_MutS_con_dom"/>
</dbReference>
<name>A0A4C1W8P2_EUMVA</name>
<reference evidence="3 4" key="1">
    <citation type="journal article" date="2019" name="Commun. Biol.">
        <title>The bagworm genome reveals a unique fibroin gene that provides high tensile strength.</title>
        <authorList>
            <person name="Kono N."/>
            <person name="Nakamura H."/>
            <person name="Ohtoshi R."/>
            <person name="Tomita M."/>
            <person name="Numata K."/>
            <person name="Arakawa K."/>
        </authorList>
    </citation>
    <scope>NUCLEOTIDE SEQUENCE [LARGE SCALE GENOMIC DNA]</scope>
</reference>
<organism evidence="3 4">
    <name type="scientific">Eumeta variegata</name>
    <name type="common">Bagworm moth</name>
    <name type="synonym">Eumeta japonica</name>
    <dbReference type="NCBI Taxonomy" id="151549"/>
    <lineage>
        <taxon>Eukaryota</taxon>
        <taxon>Metazoa</taxon>
        <taxon>Ecdysozoa</taxon>
        <taxon>Arthropoda</taxon>
        <taxon>Hexapoda</taxon>
        <taxon>Insecta</taxon>
        <taxon>Pterygota</taxon>
        <taxon>Neoptera</taxon>
        <taxon>Endopterygota</taxon>
        <taxon>Lepidoptera</taxon>
        <taxon>Glossata</taxon>
        <taxon>Ditrysia</taxon>
        <taxon>Tineoidea</taxon>
        <taxon>Psychidae</taxon>
        <taxon>Oiketicinae</taxon>
        <taxon>Eumeta</taxon>
    </lineage>
</organism>
<accession>A0A4C1W8P2</accession>
<dbReference type="Proteomes" id="UP000299102">
    <property type="component" value="Unassembled WGS sequence"/>
</dbReference>
<gene>
    <name evidence="3" type="primary">MSH4</name>
    <name evidence="3" type="ORF">EVAR_45917_1</name>
</gene>
<evidence type="ECO:0000313" key="4">
    <source>
        <dbReference type="Proteomes" id="UP000299102"/>
    </source>
</evidence>
<dbReference type="STRING" id="151549.A0A4C1W8P2"/>
<dbReference type="GO" id="GO:0005524">
    <property type="term" value="F:ATP binding"/>
    <property type="evidence" value="ECO:0007669"/>
    <property type="project" value="InterPro"/>
</dbReference>
<evidence type="ECO:0000313" key="3">
    <source>
        <dbReference type="EMBL" id="GBP46497.1"/>
    </source>
</evidence>
<dbReference type="Gene3D" id="1.10.1420.10">
    <property type="match status" value="1"/>
</dbReference>